<name>A0ABR2YWU7_9CHLO</name>
<keyword evidence="4" id="KW-0999">Mitochondrion inner membrane</keyword>
<evidence type="ECO:0000313" key="10">
    <source>
        <dbReference type="Proteomes" id="UP001491310"/>
    </source>
</evidence>
<dbReference type="InterPro" id="IPR039175">
    <property type="entry name" value="TIM22"/>
</dbReference>
<dbReference type="Proteomes" id="UP001491310">
    <property type="component" value="Unassembled WGS sequence"/>
</dbReference>
<sequence>MEFALQTIDEVIQMKFSTMRLPEVSAPDSQQQASSSGSQPTQQKKKKEYTRLEPTTAEQLAQEDLMNNCAVKTVVSGVMGSVLGMAFGVFMGAMDSATPVMDGAAAGAEKQSTREVIRQMLKTTGQRSISYAKGFGAVGALFAGSECVIEKIRAKHDIYNAVYAGCAAGGVLASSAGPKAMCAGCVTFAAFSAFIDKMMDHD</sequence>
<evidence type="ECO:0000256" key="6">
    <source>
        <dbReference type="ARBA" id="ARBA00023128"/>
    </source>
</evidence>
<evidence type="ECO:0000313" key="9">
    <source>
        <dbReference type="EMBL" id="KAK9916363.1"/>
    </source>
</evidence>
<feature type="region of interest" description="Disordered" evidence="8">
    <location>
        <begin position="22"/>
        <end position="51"/>
    </location>
</feature>
<dbReference type="EMBL" id="JALJOT010000003">
    <property type="protein sequence ID" value="KAK9916363.1"/>
    <property type="molecule type" value="Genomic_DNA"/>
</dbReference>
<comment type="caution">
    <text evidence="9">The sequence shown here is derived from an EMBL/GenBank/DDBJ whole genome shotgun (WGS) entry which is preliminary data.</text>
</comment>
<organism evidence="9 10">
    <name type="scientific">Coccomyxa subellipsoidea</name>
    <dbReference type="NCBI Taxonomy" id="248742"/>
    <lineage>
        <taxon>Eukaryota</taxon>
        <taxon>Viridiplantae</taxon>
        <taxon>Chlorophyta</taxon>
        <taxon>core chlorophytes</taxon>
        <taxon>Trebouxiophyceae</taxon>
        <taxon>Trebouxiophyceae incertae sedis</taxon>
        <taxon>Coccomyxaceae</taxon>
        <taxon>Coccomyxa</taxon>
    </lineage>
</organism>
<evidence type="ECO:0000256" key="4">
    <source>
        <dbReference type="ARBA" id="ARBA00022792"/>
    </source>
</evidence>
<dbReference type="Pfam" id="PF02466">
    <property type="entry name" value="Tim17"/>
    <property type="match status" value="1"/>
</dbReference>
<evidence type="ECO:0000256" key="2">
    <source>
        <dbReference type="ARBA" id="ARBA00008444"/>
    </source>
</evidence>
<evidence type="ECO:0000256" key="3">
    <source>
        <dbReference type="ARBA" id="ARBA00022692"/>
    </source>
</evidence>
<reference evidence="9 10" key="1">
    <citation type="journal article" date="2024" name="Nat. Commun.">
        <title>Phylogenomics reveals the evolutionary origins of lichenization in chlorophyte algae.</title>
        <authorList>
            <person name="Puginier C."/>
            <person name="Libourel C."/>
            <person name="Otte J."/>
            <person name="Skaloud P."/>
            <person name="Haon M."/>
            <person name="Grisel S."/>
            <person name="Petersen M."/>
            <person name="Berrin J.G."/>
            <person name="Delaux P.M."/>
            <person name="Dal Grande F."/>
            <person name="Keller J."/>
        </authorList>
    </citation>
    <scope>NUCLEOTIDE SEQUENCE [LARGE SCALE GENOMIC DNA]</scope>
    <source>
        <strain evidence="9 10">SAG 216-7</strain>
    </source>
</reference>
<dbReference type="PANTHER" id="PTHR14110:SF0">
    <property type="entry name" value="MITOCHONDRIAL IMPORT INNER MEMBRANE TRANSLOCASE SUBUNIT TIM22"/>
    <property type="match status" value="1"/>
</dbReference>
<evidence type="ECO:0000256" key="7">
    <source>
        <dbReference type="ARBA" id="ARBA00023136"/>
    </source>
</evidence>
<keyword evidence="7" id="KW-0472">Membrane</keyword>
<evidence type="ECO:0008006" key="11">
    <source>
        <dbReference type="Google" id="ProtNLM"/>
    </source>
</evidence>
<evidence type="ECO:0000256" key="5">
    <source>
        <dbReference type="ARBA" id="ARBA00022989"/>
    </source>
</evidence>
<protein>
    <recommendedName>
        <fullName evidence="11">Mitochondrial import inner membrane translocase subunit TIM22</fullName>
    </recommendedName>
</protein>
<keyword evidence="5" id="KW-1133">Transmembrane helix</keyword>
<evidence type="ECO:0000256" key="1">
    <source>
        <dbReference type="ARBA" id="ARBA00004448"/>
    </source>
</evidence>
<proteinExistence type="inferred from homology"/>
<comment type="similarity">
    <text evidence="2">Belongs to the Tim17/Tim22/Tim23 family.</text>
</comment>
<gene>
    <name evidence="9" type="ORF">WJX75_001855</name>
</gene>
<keyword evidence="3" id="KW-0812">Transmembrane</keyword>
<dbReference type="PANTHER" id="PTHR14110">
    <property type="entry name" value="MITOCHONDRIAL IMPORT INNER MEMBRANE TRANSLOCASE SUBUNIT TIM22"/>
    <property type="match status" value="1"/>
</dbReference>
<comment type="subcellular location">
    <subcellularLocation>
        <location evidence="1">Mitochondrion inner membrane</location>
        <topology evidence="1">Multi-pass membrane protein</topology>
    </subcellularLocation>
</comment>
<feature type="compositionally biased region" description="Low complexity" evidence="8">
    <location>
        <begin position="25"/>
        <end position="42"/>
    </location>
</feature>
<accession>A0ABR2YWU7</accession>
<keyword evidence="6" id="KW-0496">Mitochondrion</keyword>
<evidence type="ECO:0000256" key="8">
    <source>
        <dbReference type="SAM" id="MobiDB-lite"/>
    </source>
</evidence>
<keyword evidence="10" id="KW-1185">Reference proteome</keyword>